<comment type="catalytic activity">
    <reaction evidence="8">
        <text>L-threonyl-[protein] + ATP = 3-O-(5'-adenylyl)-L-threonyl-[protein] + diphosphate</text>
        <dbReference type="Rhea" id="RHEA:54292"/>
        <dbReference type="Rhea" id="RHEA-COMP:11060"/>
        <dbReference type="Rhea" id="RHEA-COMP:13847"/>
        <dbReference type="ChEBI" id="CHEBI:30013"/>
        <dbReference type="ChEBI" id="CHEBI:30616"/>
        <dbReference type="ChEBI" id="CHEBI:33019"/>
        <dbReference type="ChEBI" id="CHEBI:138113"/>
        <dbReference type="EC" id="2.7.7.108"/>
    </reaction>
</comment>
<accession>A0A9W6IKJ9</accession>
<dbReference type="GO" id="GO:0030145">
    <property type="term" value="F:manganese ion binding"/>
    <property type="evidence" value="ECO:0007669"/>
    <property type="project" value="UniProtKB-UniRule"/>
</dbReference>
<dbReference type="HAMAP" id="MF_00692">
    <property type="entry name" value="SelO"/>
    <property type="match status" value="1"/>
</dbReference>
<keyword evidence="8" id="KW-0464">Manganese</keyword>
<dbReference type="EC" id="2.7.7.-" evidence="8"/>
<dbReference type="Pfam" id="PF02696">
    <property type="entry name" value="SelO"/>
    <property type="match status" value="1"/>
</dbReference>
<dbReference type="PANTHER" id="PTHR32057:SF14">
    <property type="entry name" value="PROTEIN ADENYLYLTRANSFERASE SELO, MITOCHONDRIAL"/>
    <property type="match status" value="1"/>
</dbReference>
<reference evidence="9" key="2">
    <citation type="submission" date="2023-01" db="EMBL/GenBank/DDBJ databases">
        <authorList>
            <person name="Sun Q."/>
            <person name="Evtushenko L."/>
        </authorList>
    </citation>
    <scope>NUCLEOTIDE SEQUENCE</scope>
    <source>
        <strain evidence="9">VKM B-1513</strain>
    </source>
</reference>
<evidence type="ECO:0000256" key="2">
    <source>
        <dbReference type="ARBA" id="ARBA00022679"/>
    </source>
</evidence>
<dbReference type="InterPro" id="IPR003846">
    <property type="entry name" value="SelO"/>
</dbReference>
<evidence type="ECO:0000256" key="3">
    <source>
        <dbReference type="ARBA" id="ARBA00022695"/>
    </source>
</evidence>
<proteinExistence type="inferred from homology"/>
<comment type="function">
    <text evidence="8">Nucleotidyltransferase involved in the post-translational modification of proteins. It can catalyze the addition of adenosine monophosphate (AMP) or uridine monophosphate (UMP) to a protein, resulting in modifications known as AMPylation and UMPylation.</text>
</comment>
<comment type="catalytic activity">
    <reaction evidence="8">
        <text>L-tyrosyl-[protein] + ATP = O-(5'-adenylyl)-L-tyrosyl-[protein] + diphosphate</text>
        <dbReference type="Rhea" id="RHEA:54288"/>
        <dbReference type="Rhea" id="RHEA-COMP:10136"/>
        <dbReference type="Rhea" id="RHEA-COMP:13846"/>
        <dbReference type="ChEBI" id="CHEBI:30616"/>
        <dbReference type="ChEBI" id="CHEBI:33019"/>
        <dbReference type="ChEBI" id="CHEBI:46858"/>
        <dbReference type="ChEBI" id="CHEBI:83624"/>
        <dbReference type="EC" id="2.7.7.108"/>
    </reaction>
</comment>
<keyword evidence="7 8" id="KW-0460">Magnesium</keyword>
<evidence type="ECO:0000256" key="7">
    <source>
        <dbReference type="ARBA" id="ARBA00022842"/>
    </source>
</evidence>
<dbReference type="EC" id="2.7.7.108" evidence="8"/>
<evidence type="ECO:0000313" key="10">
    <source>
        <dbReference type="Proteomes" id="UP001143486"/>
    </source>
</evidence>
<keyword evidence="4 8" id="KW-0479">Metal-binding</keyword>
<feature type="binding site" evidence="8">
    <location>
        <position position="265"/>
    </location>
    <ligand>
        <name>Mg(2+)</name>
        <dbReference type="ChEBI" id="CHEBI:18420"/>
    </ligand>
</feature>
<comment type="caution">
    <text evidence="9">The sequence shown here is derived from an EMBL/GenBank/DDBJ whole genome shotgun (WGS) entry which is preliminary data.</text>
</comment>
<keyword evidence="2 8" id="KW-0808">Transferase</keyword>
<comment type="catalytic activity">
    <reaction evidence="8">
        <text>L-tyrosyl-[protein] + UTP = O-(5'-uridylyl)-L-tyrosyl-[protein] + diphosphate</text>
        <dbReference type="Rhea" id="RHEA:83887"/>
        <dbReference type="Rhea" id="RHEA-COMP:10136"/>
        <dbReference type="Rhea" id="RHEA-COMP:20238"/>
        <dbReference type="ChEBI" id="CHEBI:33019"/>
        <dbReference type="ChEBI" id="CHEBI:46398"/>
        <dbReference type="ChEBI" id="CHEBI:46858"/>
        <dbReference type="ChEBI" id="CHEBI:90602"/>
    </reaction>
</comment>
<organism evidence="9 10">
    <name type="scientific">Maricaulis virginensis</name>
    <dbReference type="NCBI Taxonomy" id="144022"/>
    <lineage>
        <taxon>Bacteria</taxon>
        <taxon>Pseudomonadati</taxon>
        <taxon>Pseudomonadota</taxon>
        <taxon>Alphaproteobacteria</taxon>
        <taxon>Maricaulales</taxon>
        <taxon>Maricaulaceae</taxon>
        <taxon>Maricaulis</taxon>
    </lineage>
</organism>
<dbReference type="RefSeq" id="WP_271186415.1">
    <property type="nucleotide sequence ID" value="NZ_BSFE01000003.1"/>
</dbReference>
<evidence type="ECO:0000256" key="6">
    <source>
        <dbReference type="ARBA" id="ARBA00022840"/>
    </source>
</evidence>
<keyword evidence="5 8" id="KW-0547">Nucleotide-binding</keyword>
<protein>
    <recommendedName>
        <fullName evidence="8">Protein nucleotidyltransferase YdiU</fullName>
        <ecNumber evidence="8">2.7.7.-</ecNumber>
    </recommendedName>
    <alternativeName>
        <fullName evidence="8">Protein adenylyltransferase YdiU</fullName>
        <ecNumber evidence="8">2.7.7.108</ecNumber>
    </alternativeName>
    <alternativeName>
        <fullName evidence="8">Protein uridylyltransferase YdiU</fullName>
        <ecNumber evidence="8">2.7.7.-</ecNumber>
    </alternativeName>
</protein>
<dbReference type="NCBIfam" id="NF000658">
    <property type="entry name" value="PRK00029.1"/>
    <property type="match status" value="1"/>
</dbReference>
<dbReference type="GO" id="GO:0070733">
    <property type="term" value="F:AMPylase activity"/>
    <property type="evidence" value="ECO:0007669"/>
    <property type="project" value="UniProtKB-EC"/>
</dbReference>
<feature type="active site" description="Proton acceptor" evidence="8">
    <location>
        <position position="255"/>
    </location>
</feature>
<evidence type="ECO:0000313" key="9">
    <source>
        <dbReference type="EMBL" id="GLK52051.1"/>
    </source>
</evidence>
<dbReference type="AlphaFoldDB" id="A0A9W6IKJ9"/>
<keyword evidence="6 8" id="KW-0067">ATP-binding</keyword>
<comment type="catalytic activity">
    <reaction evidence="8">
        <text>L-seryl-[protein] + ATP = 3-O-(5'-adenylyl)-L-seryl-[protein] + diphosphate</text>
        <dbReference type="Rhea" id="RHEA:58120"/>
        <dbReference type="Rhea" id="RHEA-COMP:9863"/>
        <dbReference type="Rhea" id="RHEA-COMP:15073"/>
        <dbReference type="ChEBI" id="CHEBI:29999"/>
        <dbReference type="ChEBI" id="CHEBI:30616"/>
        <dbReference type="ChEBI" id="CHEBI:33019"/>
        <dbReference type="ChEBI" id="CHEBI:142516"/>
        <dbReference type="EC" id="2.7.7.108"/>
    </reaction>
</comment>
<feature type="binding site" evidence="8">
    <location>
        <position position="92"/>
    </location>
    <ligand>
        <name>ATP</name>
        <dbReference type="ChEBI" id="CHEBI:30616"/>
    </ligand>
</feature>
<gene>
    <name evidence="8" type="primary">ydiU</name>
    <name evidence="8" type="synonym">selO</name>
    <name evidence="9" type="ORF">GCM10017621_15590</name>
</gene>
<sequence length="478" mass="52723">MTVSATYRPDPRFAALGEDFSDPVRPAGFPEAHLRFWNDRWSGPVGLDALDAAERAAHFHRFEPLPDNQPQPRAMRYHGHQFRTYNPDLGDGRGFLFAQLRDDRDRLLDLATKGSGTTPWSRSGDGRLTLKGAMREVLAAEMLEALGVYTSKAFAVFETGEALQRNDEPSPTRSAVLTRLGHSHVRLGTFQRHAFEHASERVEALIGHVIESYYPGLAEAEDRPAALLEAVIAANARMTAGWMAAGFVHGVLNTDNINVTGESFDYGPWRFLPHYEPGFTAAYFDHSGLYCFARQPEAVYWALQQFAGALSLVGDRSNLETALAGFPAIYRTALLEAFLARFGLASAGEAADEALLRAFLAFMEGSQLPWEGVIFDWFCGEASAERAMSGPRASAYAGDTFNAWRAAMAAHDPVRPERLGHAVFGQDEPVAMTIEVVEETWSAIDAADDWSRFEQRIADIRAAGEGYDLGRGRLGFRP</sequence>
<dbReference type="Proteomes" id="UP001143486">
    <property type="component" value="Unassembled WGS sequence"/>
</dbReference>
<comment type="catalytic activity">
    <reaction evidence="8">
        <text>L-seryl-[protein] + UTP = O-(5'-uridylyl)-L-seryl-[protein] + diphosphate</text>
        <dbReference type="Rhea" id="RHEA:64604"/>
        <dbReference type="Rhea" id="RHEA-COMP:9863"/>
        <dbReference type="Rhea" id="RHEA-COMP:16635"/>
        <dbReference type="ChEBI" id="CHEBI:29999"/>
        <dbReference type="ChEBI" id="CHEBI:33019"/>
        <dbReference type="ChEBI" id="CHEBI:46398"/>
        <dbReference type="ChEBI" id="CHEBI:156051"/>
    </reaction>
</comment>
<reference evidence="9" key="1">
    <citation type="journal article" date="2014" name="Int. J. Syst. Evol. Microbiol.">
        <title>Complete genome sequence of Corynebacterium casei LMG S-19264T (=DSM 44701T), isolated from a smear-ripened cheese.</title>
        <authorList>
            <consortium name="US DOE Joint Genome Institute (JGI-PGF)"/>
            <person name="Walter F."/>
            <person name="Albersmeier A."/>
            <person name="Kalinowski J."/>
            <person name="Ruckert C."/>
        </authorList>
    </citation>
    <scope>NUCLEOTIDE SEQUENCE</scope>
    <source>
        <strain evidence="9">VKM B-1513</strain>
    </source>
</reference>
<evidence type="ECO:0000256" key="5">
    <source>
        <dbReference type="ARBA" id="ARBA00022741"/>
    </source>
</evidence>
<feature type="binding site" evidence="8">
    <location>
        <position position="93"/>
    </location>
    <ligand>
        <name>ATP</name>
        <dbReference type="ChEBI" id="CHEBI:30616"/>
    </ligand>
</feature>
<evidence type="ECO:0000256" key="4">
    <source>
        <dbReference type="ARBA" id="ARBA00022723"/>
    </source>
</evidence>
<comment type="similarity">
    <text evidence="1 8">Belongs to the SELO family.</text>
</comment>
<feature type="binding site" evidence="8">
    <location>
        <position position="126"/>
    </location>
    <ligand>
        <name>ATP</name>
        <dbReference type="ChEBI" id="CHEBI:30616"/>
    </ligand>
</feature>
<feature type="binding site" evidence="8">
    <location>
        <position position="186"/>
    </location>
    <ligand>
        <name>ATP</name>
        <dbReference type="ChEBI" id="CHEBI:30616"/>
    </ligand>
</feature>
<name>A0A9W6IKJ9_9PROT</name>
<dbReference type="GO" id="GO:0005524">
    <property type="term" value="F:ATP binding"/>
    <property type="evidence" value="ECO:0007669"/>
    <property type="project" value="UniProtKB-UniRule"/>
</dbReference>
<keyword evidence="10" id="KW-1185">Reference proteome</keyword>
<dbReference type="GO" id="GO:0000287">
    <property type="term" value="F:magnesium ion binding"/>
    <property type="evidence" value="ECO:0007669"/>
    <property type="project" value="UniProtKB-UniRule"/>
</dbReference>
<feature type="binding site" evidence="8">
    <location>
        <position position="265"/>
    </location>
    <ligand>
        <name>ATP</name>
        <dbReference type="ChEBI" id="CHEBI:30616"/>
    </ligand>
</feature>
<feature type="binding site" evidence="8">
    <location>
        <position position="179"/>
    </location>
    <ligand>
        <name>ATP</name>
        <dbReference type="ChEBI" id="CHEBI:30616"/>
    </ligand>
</feature>
<dbReference type="EMBL" id="BSFE01000003">
    <property type="protein sequence ID" value="GLK52051.1"/>
    <property type="molecule type" value="Genomic_DNA"/>
</dbReference>
<dbReference type="PANTHER" id="PTHR32057">
    <property type="entry name" value="PROTEIN ADENYLYLTRANSFERASE SELO, MITOCHONDRIAL"/>
    <property type="match status" value="1"/>
</dbReference>
<feature type="binding site" evidence="8">
    <location>
        <position position="90"/>
    </location>
    <ligand>
        <name>ATP</name>
        <dbReference type="ChEBI" id="CHEBI:30616"/>
    </ligand>
</feature>
<keyword evidence="3 8" id="KW-0548">Nucleotidyltransferase</keyword>
<evidence type="ECO:0000256" key="1">
    <source>
        <dbReference type="ARBA" id="ARBA00009747"/>
    </source>
</evidence>
<evidence type="ECO:0000256" key="8">
    <source>
        <dbReference type="HAMAP-Rule" id="MF_00692"/>
    </source>
</evidence>
<feature type="binding site" evidence="8">
    <location>
        <position position="113"/>
    </location>
    <ligand>
        <name>ATP</name>
        <dbReference type="ChEBI" id="CHEBI:30616"/>
    </ligand>
</feature>
<feature type="binding site" evidence="8">
    <location>
        <position position="256"/>
    </location>
    <ligand>
        <name>Mg(2+)</name>
        <dbReference type="ChEBI" id="CHEBI:18420"/>
    </ligand>
</feature>
<comment type="cofactor">
    <cofactor evidence="8">
        <name>Mg(2+)</name>
        <dbReference type="ChEBI" id="CHEBI:18420"/>
    </cofactor>
    <cofactor evidence="8">
        <name>Mn(2+)</name>
        <dbReference type="ChEBI" id="CHEBI:29035"/>
    </cofactor>
</comment>
<comment type="catalytic activity">
    <reaction evidence="8">
        <text>L-histidyl-[protein] + UTP = N(tele)-(5'-uridylyl)-L-histidyl-[protein] + diphosphate</text>
        <dbReference type="Rhea" id="RHEA:83891"/>
        <dbReference type="Rhea" id="RHEA-COMP:9745"/>
        <dbReference type="Rhea" id="RHEA-COMP:20239"/>
        <dbReference type="ChEBI" id="CHEBI:29979"/>
        <dbReference type="ChEBI" id="CHEBI:33019"/>
        <dbReference type="ChEBI" id="CHEBI:46398"/>
        <dbReference type="ChEBI" id="CHEBI:233474"/>
    </reaction>
</comment>
<feature type="binding site" evidence="8">
    <location>
        <position position="125"/>
    </location>
    <ligand>
        <name>ATP</name>
        <dbReference type="ChEBI" id="CHEBI:30616"/>
    </ligand>
</feature>